<evidence type="ECO:0000313" key="3">
    <source>
        <dbReference type="Proteomes" id="UP000030021"/>
    </source>
</evidence>
<reference evidence="2 3" key="1">
    <citation type="submission" date="2013-01" db="EMBL/GenBank/DDBJ databases">
        <authorList>
            <person name="Fiebig A."/>
            <person name="Goeker M."/>
            <person name="Klenk H.-P.P."/>
        </authorList>
    </citation>
    <scope>NUCLEOTIDE SEQUENCE [LARGE SCALE GENOMIC DNA]</scope>
    <source>
        <strain evidence="2 3">DSM 17069</strain>
    </source>
</reference>
<dbReference type="Pfam" id="PF13483">
    <property type="entry name" value="Lactamase_B_3"/>
    <property type="match status" value="1"/>
</dbReference>
<evidence type="ECO:0000256" key="1">
    <source>
        <dbReference type="SAM" id="SignalP"/>
    </source>
</evidence>
<dbReference type="PANTHER" id="PTHR39189">
    <property type="entry name" value="UPF0173 METAL-DEPENDENT HYDROLASE YTKL"/>
    <property type="match status" value="1"/>
</dbReference>
<keyword evidence="1" id="KW-0732">Signal</keyword>
<dbReference type="PANTHER" id="PTHR39189:SF1">
    <property type="entry name" value="UPF0173 METAL-DEPENDENT HYDROLASE YTKL"/>
    <property type="match status" value="1"/>
</dbReference>
<feature type="signal peptide" evidence="1">
    <location>
        <begin position="1"/>
        <end position="17"/>
    </location>
</feature>
<dbReference type="GO" id="GO:0016787">
    <property type="term" value="F:hydrolase activity"/>
    <property type="evidence" value="ECO:0007669"/>
    <property type="project" value="UniProtKB-KW"/>
</dbReference>
<dbReference type="InterPro" id="IPR036866">
    <property type="entry name" value="RibonucZ/Hydroxyglut_hydro"/>
</dbReference>
<proteinExistence type="predicted"/>
<accession>A0A0A0HPR6</accession>
<dbReference type="RefSeq" id="WP_037272314.1">
    <property type="nucleotide sequence ID" value="NZ_KN293979.1"/>
</dbReference>
<name>A0A0A0HPR6_9RHOB</name>
<dbReference type="EMBL" id="AONH01000010">
    <property type="protein sequence ID" value="KGM88068.1"/>
    <property type="molecule type" value="Genomic_DNA"/>
</dbReference>
<keyword evidence="2" id="KW-0378">Hydrolase</keyword>
<feature type="chain" id="PRO_5001963423" evidence="1">
    <location>
        <begin position="18"/>
        <end position="270"/>
    </location>
</feature>
<dbReference type="SUPFAM" id="SSF56281">
    <property type="entry name" value="Metallo-hydrolase/oxidoreductase"/>
    <property type="match status" value="1"/>
</dbReference>
<dbReference type="PATRIC" id="fig|1288298.3.peg.1775"/>
<dbReference type="eggNOG" id="COG2220">
    <property type="taxonomic scope" value="Bacteria"/>
</dbReference>
<dbReference type="OrthoDB" id="7343000at2"/>
<sequence length="270" mass="29556">MIRLVLFVLMLAAPATAQDRRPSHCIALADAAPGLEYLHRASFRAPLPEYTVRLRYIAHASFLIQAGGYNAVTDFTGFIGSANLIPDVVTMNHAHETHWTAFPDPAIPHVLRGWGENGVGADHHLDLGGLVVRNVPTDIRSGGGVEANGNSIFVFEAEGLCIAHLGHLHHEPSDDQYAALGRMDVVMAPVDGGYTMNIENMMNVLRRVKASIVLPMHWFGDSTLERFLAGMEGEFAISRPGVSEIEVSLRSLPDRPTIVVLRPAWLRDNE</sequence>
<dbReference type="Proteomes" id="UP000030021">
    <property type="component" value="Unassembled WGS sequence"/>
</dbReference>
<evidence type="ECO:0000313" key="2">
    <source>
        <dbReference type="EMBL" id="KGM88068.1"/>
    </source>
</evidence>
<protein>
    <submittedName>
        <fullName evidence="2">Putative Zn-dependent hydrolase of the beta-lactamase fold protein</fullName>
    </submittedName>
</protein>
<gene>
    <name evidence="2" type="ORF">rosmuc_01762</name>
</gene>
<dbReference type="HOGENOM" id="CLU_070010_1_0_5"/>
<organism evidence="2 3">
    <name type="scientific">Roseovarius mucosus DSM 17069</name>
    <dbReference type="NCBI Taxonomy" id="1288298"/>
    <lineage>
        <taxon>Bacteria</taxon>
        <taxon>Pseudomonadati</taxon>
        <taxon>Pseudomonadota</taxon>
        <taxon>Alphaproteobacteria</taxon>
        <taxon>Rhodobacterales</taxon>
        <taxon>Roseobacteraceae</taxon>
        <taxon>Roseovarius</taxon>
    </lineage>
</organism>
<dbReference type="Gene3D" id="3.60.15.10">
    <property type="entry name" value="Ribonuclease Z/Hydroxyacylglutathione hydrolase-like"/>
    <property type="match status" value="1"/>
</dbReference>
<comment type="caution">
    <text evidence="2">The sequence shown here is derived from an EMBL/GenBank/DDBJ whole genome shotgun (WGS) entry which is preliminary data.</text>
</comment>
<dbReference type="AlphaFoldDB" id="A0A0A0HPR6"/>
<dbReference type="STRING" id="215743.ROSMUCSMR3_01341"/>